<evidence type="ECO:0000259" key="8">
    <source>
        <dbReference type="PROSITE" id="PS50850"/>
    </source>
</evidence>
<dbReference type="SUPFAM" id="SSF103473">
    <property type="entry name" value="MFS general substrate transporter"/>
    <property type="match status" value="1"/>
</dbReference>
<dbReference type="Proteomes" id="UP001601976">
    <property type="component" value="Unassembled WGS sequence"/>
</dbReference>
<evidence type="ECO:0000313" key="10">
    <source>
        <dbReference type="Proteomes" id="UP001601976"/>
    </source>
</evidence>
<keyword evidence="3 7" id="KW-0812">Transmembrane</keyword>
<gene>
    <name evidence="9" type="ORF">ACFYWW_05030</name>
</gene>
<feature type="transmembrane region" description="Helical" evidence="7">
    <location>
        <begin position="83"/>
        <end position="104"/>
    </location>
</feature>
<dbReference type="InterPro" id="IPR020846">
    <property type="entry name" value="MFS_dom"/>
</dbReference>
<dbReference type="RefSeq" id="WP_355725332.1">
    <property type="nucleotide sequence ID" value="NZ_JBEXNP010000021.1"/>
</dbReference>
<feature type="transmembrane region" description="Helical" evidence="7">
    <location>
        <begin position="370"/>
        <end position="387"/>
    </location>
</feature>
<evidence type="ECO:0000256" key="3">
    <source>
        <dbReference type="ARBA" id="ARBA00022692"/>
    </source>
</evidence>
<sequence length="416" mass="41472">MNRNNELPHERAALPPAVFAVAAATFAVVTTEMLPVGLLTSLGAGLGTSDGTAGLTVTLPGVVAALAAPLLPVGVRRADRRLVLCGLMVLLAVANALSALAPGFGVLLGARALVGVCIGGVWAVAAGLAVRLVRDEGVGRATAVIFSGIAVASVAGVPAGTLMGELAGWRWSFAAMGFFSLMVAVLLGVLLPPLPARGAVGLREVAGLLRVPQVRAGLLVVLALVTGHFAAYTYVRPALERVPDIGAGLVSGLLLVYGTAGIAGNFLGGAAAARDPRRTLLVISAVLGATVLLTAGVGGASAVAAAALLVVWGLAYGGVSVSAQNWLMAAAPARHEAASALFAGVFNAAIALGALLGGRAADRYGVPGPLWLGGALALVGTVAVVTVRMRTRTPAGRGSEESRPAESTESTEKVRP</sequence>
<feature type="transmembrane region" description="Helical" evidence="7">
    <location>
        <begin position="247"/>
        <end position="267"/>
    </location>
</feature>
<feature type="transmembrane region" description="Helical" evidence="7">
    <location>
        <begin position="279"/>
        <end position="297"/>
    </location>
</feature>
<dbReference type="Gene3D" id="1.20.1250.20">
    <property type="entry name" value="MFS general substrate transporter like domains"/>
    <property type="match status" value="1"/>
</dbReference>
<feature type="transmembrane region" description="Helical" evidence="7">
    <location>
        <begin position="142"/>
        <end position="163"/>
    </location>
</feature>
<evidence type="ECO:0000256" key="2">
    <source>
        <dbReference type="ARBA" id="ARBA00022475"/>
    </source>
</evidence>
<feature type="transmembrane region" description="Helical" evidence="7">
    <location>
        <begin position="303"/>
        <end position="327"/>
    </location>
</feature>
<dbReference type="PROSITE" id="PS50850">
    <property type="entry name" value="MFS"/>
    <property type="match status" value="1"/>
</dbReference>
<name>A0ABW6RBR8_9ACTN</name>
<feature type="transmembrane region" description="Helical" evidence="7">
    <location>
        <begin position="214"/>
        <end position="235"/>
    </location>
</feature>
<feature type="transmembrane region" description="Helical" evidence="7">
    <location>
        <begin position="169"/>
        <end position="194"/>
    </location>
</feature>
<comment type="subcellular location">
    <subcellularLocation>
        <location evidence="1">Cell membrane</location>
        <topology evidence="1">Multi-pass membrane protein</topology>
    </subcellularLocation>
</comment>
<evidence type="ECO:0000313" key="9">
    <source>
        <dbReference type="EMBL" id="MFF3338089.1"/>
    </source>
</evidence>
<feature type="region of interest" description="Disordered" evidence="6">
    <location>
        <begin position="393"/>
        <end position="416"/>
    </location>
</feature>
<dbReference type="PANTHER" id="PTHR43124">
    <property type="entry name" value="PURINE EFFLUX PUMP PBUE"/>
    <property type="match status" value="1"/>
</dbReference>
<feature type="transmembrane region" description="Helical" evidence="7">
    <location>
        <begin position="110"/>
        <end position="130"/>
    </location>
</feature>
<keyword evidence="4 7" id="KW-1133">Transmembrane helix</keyword>
<feature type="transmembrane region" description="Helical" evidence="7">
    <location>
        <begin position="339"/>
        <end position="358"/>
    </location>
</feature>
<dbReference type="PANTHER" id="PTHR43124:SF3">
    <property type="entry name" value="CHLORAMPHENICOL EFFLUX PUMP RV0191"/>
    <property type="match status" value="1"/>
</dbReference>
<feature type="domain" description="Major facilitator superfamily (MFS) profile" evidence="8">
    <location>
        <begin position="17"/>
        <end position="392"/>
    </location>
</feature>
<dbReference type="InterPro" id="IPR036259">
    <property type="entry name" value="MFS_trans_sf"/>
</dbReference>
<keyword evidence="5 7" id="KW-0472">Membrane</keyword>
<organism evidence="9 10">
    <name type="scientific">Streptomyces flavidovirens</name>
    <dbReference type="NCBI Taxonomy" id="67298"/>
    <lineage>
        <taxon>Bacteria</taxon>
        <taxon>Bacillati</taxon>
        <taxon>Actinomycetota</taxon>
        <taxon>Actinomycetes</taxon>
        <taxon>Kitasatosporales</taxon>
        <taxon>Streptomycetaceae</taxon>
        <taxon>Streptomyces</taxon>
    </lineage>
</organism>
<protein>
    <submittedName>
        <fullName evidence="9">MFS transporter</fullName>
    </submittedName>
</protein>
<keyword evidence="10" id="KW-1185">Reference proteome</keyword>
<reference evidence="9 10" key="1">
    <citation type="submission" date="2024-10" db="EMBL/GenBank/DDBJ databases">
        <title>The Natural Products Discovery Center: Release of the First 8490 Sequenced Strains for Exploring Actinobacteria Biosynthetic Diversity.</title>
        <authorList>
            <person name="Kalkreuter E."/>
            <person name="Kautsar S.A."/>
            <person name="Yang D."/>
            <person name="Bader C.D."/>
            <person name="Teijaro C.N."/>
            <person name="Fluegel L."/>
            <person name="Davis C.M."/>
            <person name="Simpson J.R."/>
            <person name="Lauterbach L."/>
            <person name="Steele A.D."/>
            <person name="Gui C."/>
            <person name="Meng S."/>
            <person name="Li G."/>
            <person name="Viehrig K."/>
            <person name="Ye F."/>
            <person name="Su P."/>
            <person name="Kiefer A.F."/>
            <person name="Nichols A."/>
            <person name="Cepeda A.J."/>
            <person name="Yan W."/>
            <person name="Fan B."/>
            <person name="Jiang Y."/>
            <person name="Adhikari A."/>
            <person name="Zheng C.-J."/>
            <person name="Schuster L."/>
            <person name="Cowan T.M."/>
            <person name="Smanski M.J."/>
            <person name="Chevrette M.G."/>
            <person name="De Carvalho L.P.S."/>
            <person name="Shen B."/>
        </authorList>
    </citation>
    <scope>NUCLEOTIDE SEQUENCE [LARGE SCALE GENOMIC DNA]</scope>
    <source>
        <strain evidence="9 10">NPDC003029</strain>
    </source>
</reference>
<evidence type="ECO:0000256" key="1">
    <source>
        <dbReference type="ARBA" id="ARBA00004651"/>
    </source>
</evidence>
<feature type="transmembrane region" description="Helical" evidence="7">
    <location>
        <begin position="12"/>
        <end position="31"/>
    </location>
</feature>
<dbReference type="InterPro" id="IPR011701">
    <property type="entry name" value="MFS"/>
</dbReference>
<proteinExistence type="predicted"/>
<dbReference type="Pfam" id="PF07690">
    <property type="entry name" value="MFS_1"/>
    <property type="match status" value="1"/>
</dbReference>
<evidence type="ECO:0000256" key="5">
    <source>
        <dbReference type="ARBA" id="ARBA00023136"/>
    </source>
</evidence>
<accession>A0ABW6RBR8</accession>
<keyword evidence="2" id="KW-1003">Cell membrane</keyword>
<comment type="caution">
    <text evidence="9">The sequence shown here is derived from an EMBL/GenBank/DDBJ whole genome shotgun (WGS) entry which is preliminary data.</text>
</comment>
<dbReference type="InterPro" id="IPR050189">
    <property type="entry name" value="MFS_Efflux_Transporters"/>
</dbReference>
<evidence type="ECO:0000256" key="7">
    <source>
        <dbReference type="SAM" id="Phobius"/>
    </source>
</evidence>
<feature type="transmembrane region" description="Helical" evidence="7">
    <location>
        <begin position="51"/>
        <end position="71"/>
    </location>
</feature>
<dbReference type="CDD" id="cd17324">
    <property type="entry name" value="MFS_NepI_like"/>
    <property type="match status" value="1"/>
</dbReference>
<feature type="compositionally biased region" description="Basic and acidic residues" evidence="6">
    <location>
        <begin position="398"/>
        <end position="416"/>
    </location>
</feature>
<evidence type="ECO:0000256" key="6">
    <source>
        <dbReference type="SAM" id="MobiDB-lite"/>
    </source>
</evidence>
<evidence type="ECO:0000256" key="4">
    <source>
        <dbReference type="ARBA" id="ARBA00022989"/>
    </source>
</evidence>
<dbReference type="EMBL" id="JBIAPK010000001">
    <property type="protein sequence ID" value="MFF3338089.1"/>
    <property type="molecule type" value="Genomic_DNA"/>
</dbReference>